<name>A0ABN0WMD3_9ACTN</name>
<proteinExistence type="predicted"/>
<accession>A0ABN0WMD3</accession>
<evidence type="ECO:0000313" key="1">
    <source>
        <dbReference type="EMBL" id="GAA0341818.1"/>
    </source>
</evidence>
<organism evidence="1 2">
    <name type="scientific">Streptomyces blastmyceticus</name>
    <dbReference type="NCBI Taxonomy" id="68180"/>
    <lineage>
        <taxon>Bacteria</taxon>
        <taxon>Bacillati</taxon>
        <taxon>Actinomycetota</taxon>
        <taxon>Actinomycetes</taxon>
        <taxon>Kitasatosporales</taxon>
        <taxon>Streptomycetaceae</taxon>
        <taxon>Streptomyces</taxon>
    </lineage>
</organism>
<evidence type="ECO:0000313" key="2">
    <source>
        <dbReference type="Proteomes" id="UP001500063"/>
    </source>
</evidence>
<dbReference type="Proteomes" id="UP001500063">
    <property type="component" value="Unassembled WGS sequence"/>
</dbReference>
<keyword evidence="2" id="KW-1185">Reference proteome</keyword>
<protein>
    <submittedName>
        <fullName evidence="1">Uncharacterized protein</fullName>
    </submittedName>
</protein>
<gene>
    <name evidence="1" type="ORF">GCM10010319_17490</name>
</gene>
<sequence>MSLSPPKVSVSGRLSITVGAFPVDQTCAPLCAWSPTGSKPPEPLTERRTDWIRLHPEPVRPAPWAYGSAPTALASRGDAYSVPQTNLMTGP</sequence>
<reference evidence="1 2" key="1">
    <citation type="journal article" date="2019" name="Int. J. Syst. Evol. Microbiol.">
        <title>The Global Catalogue of Microorganisms (GCM) 10K type strain sequencing project: providing services to taxonomists for standard genome sequencing and annotation.</title>
        <authorList>
            <consortium name="The Broad Institute Genomics Platform"/>
            <consortium name="The Broad Institute Genome Sequencing Center for Infectious Disease"/>
            <person name="Wu L."/>
            <person name="Ma J."/>
        </authorList>
    </citation>
    <scope>NUCLEOTIDE SEQUENCE [LARGE SCALE GENOMIC DNA]</scope>
    <source>
        <strain evidence="1 2">JCM 4565</strain>
    </source>
</reference>
<comment type="caution">
    <text evidence="1">The sequence shown here is derived from an EMBL/GenBank/DDBJ whole genome shotgun (WGS) entry which is preliminary data.</text>
</comment>
<dbReference type="EMBL" id="BAAABW010000008">
    <property type="protein sequence ID" value="GAA0341818.1"/>
    <property type="molecule type" value="Genomic_DNA"/>
</dbReference>